<dbReference type="InterPro" id="IPR008928">
    <property type="entry name" value="6-hairpin_glycosidase_sf"/>
</dbReference>
<feature type="domain" description="DUF4964" evidence="1">
    <location>
        <begin position="3"/>
        <end position="65"/>
    </location>
</feature>
<feature type="domain" description="Glutaminase A central" evidence="2">
    <location>
        <begin position="321"/>
        <end position="662"/>
    </location>
</feature>
<dbReference type="InterPro" id="IPR032515">
    <property type="entry name" value="DUF4964"/>
</dbReference>
<dbReference type="EMBL" id="BORB01000023">
    <property type="protein sequence ID" value="GIN58381.1"/>
    <property type="molecule type" value="Genomic_DNA"/>
</dbReference>
<evidence type="ECO:0000313" key="5">
    <source>
        <dbReference type="Proteomes" id="UP000679950"/>
    </source>
</evidence>
<sequence length="674" mass="77392">MGNSLRPPAVPLVTVDPYFNAWSNADHLYDDHVHHWTYDKNGQSGIFGMVGMIRIDGEVWRFMGQVPDTEQELNVLEQIQLTVKPLSTIYTFQGAGITLQVDFTTPLLLDDLDALSRPASYITFDVWADDGKEHDVHIYFDVTAEWCVHETSQQVTWSRSTLENDIENMWIGTVDQPILERKGDDTRIDWGYFHLLIPHASDTVSVIHSHNVRKQWIHTNSLPDKDDRQMPRAVEENTPVMAVVLDFKSVDATKETKFLTLAYDDIDSIEYFQQRLPGYWKRKGQTSERMLTLSITEYPKLMKACNQFNESLMQKATDAGGTKYRDITSLAYRQAVAAHKLVLDDQGDLLFLSKENNSNGCIGTVDVSYPSIPLFLLYNPELVKGMMRPIFRYARSDDWPFEFAPHDVGVYPIANGQVYGENKLENQMPIEECGNMLIMMTAVCLAEGKGTFAKENWDLLTGWAKYLEKNGLDPGNQLCTDDFAGHLAHNANLSIKAIIGLGSYGILCELLGKKEEQRKYTDLAQQMALEWEEMAVDNDHYKLTFDQSGTWSLKYNLIWDTIFSLNLFSKEVREKEILYYLSKQNRFGTPLDSRETYTKADWLVWAAALADRKEDERSLMEPLWDFLNETEDRVPFSDWFDTKSAKRLNFKNRSVVGGLFMLMLKETDWKKANA</sequence>
<dbReference type="Proteomes" id="UP000679950">
    <property type="component" value="Unassembled WGS sequence"/>
</dbReference>
<proteinExistence type="predicted"/>
<evidence type="ECO:0008006" key="6">
    <source>
        <dbReference type="Google" id="ProtNLM"/>
    </source>
</evidence>
<dbReference type="RefSeq" id="WP_212966606.1">
    <property type="nucleotide sequence ID" value="NZ_BORB01000023.1"/>
</dbReference>
<reference evidence="4 5" key="1">
    <citation type="submission" date="2021-03" db="EMBL/GenBank/DDBJ databases">
        <title>Antimicrobial resistance genes in bacteria isolated from Japanese honey, and their potential for conferring macrolide and lincosamide resistance in the American foulbrood pathogen Paenibacillus larvae.</title>
        <authorList>
            <person name="Okamoto M."/>
            <person name="Kumagai M."/>
            <person name="Kanamori H."/>
            <person name="Takamatsu D."/>
        </authorList>
    </citation>
    <scope>NUCLEOTIDE SEQUENCE [LARGE SCALE GENOMIC DNA]</scope>
    <source>
        <strain evidence="4 5">J8TS2</strain>
    </source>
</reference>
<name>A0ABQ4KLM2_9BACI</name>
<evidence type="ECO:0000259" key="1">
    <source>
        <dbReference type="Pfam" id="PF16334"/>
    </source>
</evidence>
<dbReference type="Gene3D" id="1.50.10.10">
    <property type="match status" value="1"/>
</dbReference>
<evidence type="ECO:0000259" key="3">
    <source>
        <dbReference type="Pfam" id="PF17168"/>
    </source>
</evidence>
<comment type="caution">
    <text evidence="4">The sequence shown here is derived from an EMBL/GenBank/DDBJ whole genome shotgun (WGS) entry which is preliminary data.</text>
</comment>
<dbReference type="SUPFAM" id="SSF48208">
    <property type="entry name" value="Six-hairpin glycosidases"/>
    <property type="match status" value="1"/>
</dbReference>
<dbReference type="InterPro" id="IPR032514">
    <property type="entry name" value="GtaA_central"/>
</dbReference>
<protein>
    <recommendedName>
        <fullName evidence="6">Glutaminase</fullName>
    </recommendedName>
</protein>
<dbReference type="InterPro" id="IPR052743">
    <property type="entry name" value="Glutaminase_GtaA"/>
</dbReference>
<organism evidence="4 5">
    <name type="scientific">Lederbergia ruris</name>
    <dbReference type="NCBI Taxonomy" id="217495"/>
    <lineage>
        <taxon>Bacteria</taxon>
        <taxon>Bacillati</taxon>
        <taxon>Bacillota</taxon>
        <taxon>Bacilli</taxon>
        <taxon>Bacillales</taxon>
        <taxon>Bacillaceae</taxon>
        <taxon>Lederbergia</taxon>
    </lineage>
</organism>
<dbReference type="PANTHER" id="PTHR31987">
    <property type="entry name" value="GLUTAMINASE A-RELATED"/>
    <property type="match status" value="1"/>
</dbReference>
<feature type="domain" description="Glutaminase A N-terminal" evidence="3">
    <location>
        <begin position="87"/>
        <end position="314"/>
    </location>
</feature>
<dbReference type="InterPro" id="IPR012341">
    <property type="entry name" value="6hp_glycosidase-like_sf"/>
</dbReference>
<gene>
    <name evidence="4" type="ORF">J8TS2_27000</name>
</gene>
<dbReference type="PANTHER" id="PTHR31987:SF1">
    <property type="entry name" value="GLUTAMINASE A"/>
    <property type="match status" value="1"/>
</dbReference>
<keyword evidence="5" id="KW-1185">Reference proteome</keyword>
<dbReference type="Pfam" id="PF17168">
    <property type="entry name" value="DUF5127"/>
    <property type="match status" value="1"/>
</dbReference>
<dbReference type="InterPro" id="IPR033433">
    <property type="entry name" value="GtaA_N"/>
</dbReference>
<dbReference type="Pfam" id="PF16335">
    <property type="entry name" value="GtaA_6_Hairpin"/>
    <property type="match status" value="1"/>
</dbReference>
<evidence type="ECO:0000259" key="2">
    <source>
        <dbReference type="Pfam" id="PF16335"/>
    </source>
</evidence>
<evidence type="ECO:0000313" key="4">
    <source>
        <dbReference type="EMBL" id="GIN58381.1"/>
    </source>
</evidence>
<dbReference type="Pfam" id="PF16334">
    <property type="entry name" value="DUF4964"/>
    <property type="match status" value="1"/>
</dbReference>
<accession>A0ABQ4KLM2</accession>